<keyword evidence="1" id="KW-1133">Transmembrane helix</keyword>
<feature type="transmembrane region" description="Helical" evidence="1">
    <location>
        <begin position="45"/>
        <end position="64"/>
    </location>
</feature>
<dbReference type="EMBL" id="FQWQ01000002">
    <property type="protein sequence ID" value="SHH29596.1"/>
    <property type="molecule type" value="Genomic_DNA"/>
</dbReference>
<accession>A0A1M5RTP1</accession>
<evidence type="ECO:0000313" key="3">
    <source>
        <dbReference type="Proteomes" id="UP000184212"/>
    </source>
</evidence>
<keyword evidence="3" id="KW-1185">Reference proteome</keyword>
<proteinExistence type="predicted"/>
<feature type="transmembrane region" description="Helical" evidence="1">
    <location>
        <begin position="14"/>
        <end position="33"/>
    </location>
</feature>
<gene>
    <name evidence="2" type="ORF">SAMN04488109_3572</name>
</gene>
<keyword evidence="1" id="KW-0472">Membrane</keyword>
<dbReference type="STRING" id="947013.SAMN04488109_3572"/>
<evidence type="ECO:0000256" key="1">
    <source>
        <dbReference type="SAM" id="Phobius"/>
    </source>
</evidence>
<keyword evidence="1" id="KW-0812">Transmembrane</keyword>
<reference evidence="2 3" key="1">
    <citation type="submission" date="2016-11" db="EMBL/GenBank/DDBJ databases">
        <authorList>
            <person name="Jaros S."/>
            <person name="Januszkiewicz K."/>
            <person name="Wedrychowicz H."/>
        </authorList>
    </citation>
    <scope>NUCLEOTIDE SEQUENCE [LARGE SCALE GENOMIC DNA]</scope>
    <source>
        <strain evidence="2 3">DSM 24574</strain>
    </source>
</reference>
<dbReference type="Proteomes" id="UP000184212">
    <property type="component" value="Unassembled WGS sequence"/>
</dbReference>
<protein>
    <submittedName>
        <fullName evidence="2">PEP-CTERM protein-sorting domain-containing protein</fullName>
    </submittedName>
</protein>
<dbReference type="AlphaFoldDB" id="A0A1M5RTP1"/>
<name>A0A1M5RTP1_9BACT</name>
<evidence type="ECO:0000313" key="2">
    <source>
        <dbReference type="EMBL" id="SHH29596.1"/>
    </source>
</evidence>
<organism evidence="2 3">
    <name type="scientific">Chryseolinea serpens</name>
    <dbReference type="NCBI Taxonomy" id="947013"/>
    <lineage>
        <taxon>Bacteria</taxon>
        <taxon>Pseudomonadati</taxon>
        <taxon>Bacteroidota</taxon>
        <taxon>Cytophagia</taxon>
        <taxon>Cytophagales</taxon>
        <taxon>Fulvivirgaceae</taxon>
        <taxon>Chryseolinea</taxon>
    </lineage>
</organism>
<sequence>MKSERPELREAKMYTWYSLFIIIISLPFSLMCYVLEDSAPSAIELMPYGIAGFFIGLLSLFIWYRKWKRLIKI</sequence>